<evidence type="ECO:0000313" key="3">
    <source>
        <dbReference type="Proteomes" id="UP000320811"/>
    </source>
</evidence>
<reference evidence="2 3" key="1">
    <citation type="submission" date="2019-06" db="EMBL/GenBank/DDBJ databases">
        <title>Sorghum-associated microbial communities from plants grown in Nebraska, USA.</title>
        <authorList>
            <person name="Schachtman D."/>
        </authorList>
    </citation>
    <scope>NUCLEOTIDE SEQUENCE [LARGE SCALE GENOMIC DNA]</scope>
    <source>
        <strain evidence="2 3">1209</strain>
    </source>
</reference>
<dbReference type="PROSITE" id="PS51257">
    <property type="entry name" value="PROKAR_LIPOPROTEIN"/>
    <property type="match status" value="1"/>
</dbReference>
<protein>
    <recommendedName>
        <fullName evidence="4">MORN repeat protein</fullName>
    </recommendedName>
</protein>
<dbReference type="EMBL" id="VIWO01000001">
    <property type="protein sequence ID" value="TWF45692.1"/>
    <property type="molecule type" value="Genomic_DNA"/>
</dbReference>
<feature type="chain" id="PRO_5022165619" description="MORN repeat protein" evidence="1">
    <location>
        <begin position="20"/>
        <end position="187"/>
    </location>
</feature>
<comment type="caution">
    <text evidence="2">The sequence shown here is derived from an EMBL/GenBank/DDBJ whole genome shotgun (WGS) entry which is preliminary data.</text>
</comment>
<gene>
    <name evidence="2" type="ORF">FHW36_1011623</name>
</gene>
<evidence type="ECO:0008006" key="4">
    <source>
        <dbReference type="Google" id="ProtNLM"/>
    </source>
</evidence>
<organism evidence="2 3">
    <name type="scientific">Chitinophaga polysaccharea</name>
    <dbReference type="NCBI Taxonomy" id="1293035"/>
    <lineage>
        <taxon>Bacteria</taxon>
        <taxon>Pseudomonadati</taxon>
        <taxon>Bacteroidota</taxon>
        <taxon>Chitinophagia</taxon>
        <taxon>Chitinophagales</taxon>
        <taxon>Chitinophagaceae</taxon>
        <taxon>Chitinophaga</taxon>
    </lineage>
</organism>
<name>A0A561Q5P7_9BACT</name>
<keyword evidence="1" id="KW-0732">Signal</keyword>
<dbReference type="AlphaFoldDB" id="A0A561Q5P7"/>
<proteinExistence type="predicted"/>
<sequence>MKKILLIIFSFGMMLSCQSQNTKHMERFNIEDFNQHSENGSRRWITADSTVIEEHSYAAGYARMEVPKNSLFQQYSLFYKNGNGKEQGLLFVRGNFQKGTWHYYDEGGRLEKTVDYDQPFGFTYEDLVKYCSSNNIDLHESHTFIDKRIAPQPEWDITYLNNGKNRVVTLDGKTGKKLKEVDQDIIR</sequence>
<evidence type="ECO:0000256" key="1">
    <source>
        <dbReference type="SAM" id="SignalP"/>
    </source>
</evidence>
<dbReference type="Proteomes" id="UP000320811">
    <property type="component" value="Unassembled WGS sequence"/>
</dbReference>
<keyword evidence="3" id="KW-1185">Reference proteome</keyword>
<evidence type="ECO:0000313" key="2">
    <source>
        <dbReference type="EMBL" id="TWF45692.1"/>
    </source>
</evidence>
<feature type="signal peptide" evidence="1">
    <location>
        <begin position="1"/>
        <end position="19"/>
    </location>
</feature>
<accession>A0A561Q5P7</accession>